<dbReference type="AlphaFoldDB" id="A0A6A5KG40"/>
<evidence type="ECO:0000313" key="8">
    <source>
        <dbReference type="Proteomes" id="UP000800040"/>
    </source>
</evidence>
<keyword evidence="8" id="KW-1185">Reference proteome</keyword>
<gene>
    <name evidence="7" type="ORF">BDW02DRAFT_525219</name>
</gene>
<dbReference type="Pfam" id="PF01266">
    <property type="entry name" value="DAO"/>
    <property type="match status" value="1"/>
</dbReference>
<dbReference type="PANTHER" id="PTHR10961">
    <property type="entry name" value="PEROXISOMAL SARCOSINE OXIDASE"/>
    <property type="match status" value="1"/>
</dbReference>
<sequence>MNIAKIDPIAIIGAGAFGLSTAHELSNKGYTNITIFEKDEQIPSRWSAANDLNKIMRAEYEDDFYTNLAVEATHAWQTPLFTPYFHRVGYLNCVSGAAPQKAADTMRTFQAAAERHPEIKPFLHPISSPEDVRNIAGAWQFTGELPGWKGYFCKYDGYVHSANALRGIYREASKNGVRFFLGRHAGAVEKIVYEGTGKSRKSVGVETKAGSFHAAKLVIVTVGAAAHKIVPEIGTEVSAKSWSVAHVRLTDDETAALRGIPVTYARDLGFFFEPDPKTNLLKLCPMGGGYINTNPATGVSEAPEAVFQFIPKEDEKKMRELLRQTLPYLADRPLVEKFICWFADTADSDFIVDYVPDTSSSVMILSGDSGHGFKMFPIVGRWVDSLLNSADGKQSISRWRWRAPKPKAQGESFDDEVSWRIGDVRELRDIQREESAMSKL</sequence>
<accession>A0A6A5KG40</accession>
<organism evidence="7 8">
    <name type="scientific">Decorospora gaudefroyi</name>
    <dbReference type="NCBI Taxonomy" id="184978"/>
    <lineage>
        <taxon>Eukaryota</taxon>
        <taxon>Fungi</taxon>
        <taxon>Dikarya</taxon>
        <taxon>Ascomycota</taxon>
        <taxon>Pezizomycotina</taxon>
        <taxon>Dothideomycetes</taxon>
        <taxon>Pleosporomycetidae</taxon>
        <taxon>Pleosporales</taxon>
        <taxon>Pleosporineae</taxon>
        <taxon>Pleosporaceae</taxon>
        <taxon>Decorospora</taxon>
    </lineage>
</organism>
<reference evidence="7" key="1">
    <citation type="submission" date="2020-01" db="EMBL/GenBank/DDBJ databases">
        <authorList>
            <consortium name="DOE Joint Genome Institute"/>
            <person name="Haridas S."/>
            <person name="Albert R."/>
            <person name="Binder M."/>
            <person name="Bloem J."/>
            <person name="Labutti K."/>
            <person name="Salamov A."/>
            <person name="Andreopoulos B."/>
            <person name="Baker S.E."/>
            <person name="Barry K."/>
            <person name="Bills G."/>
            <person name="Bluhm B.H."/>
            <person name="Cannon C."/>
            <person name="Castanera R."/>
            <person name="Culley D.E."/>
            <person name="Daum C."/>
            <person name="Ezra D."/>
            <person name="Gonzalez J.B."/>
            <person name="Henrissat B."/>
            <person name="Kuo A."/>
            <person name="Liang C."/>
            <person name="Lipzen A."/>
            <person name="Lutzoni F."/>
            <person name="Magnuson J."/>
            <person name="Mondo S."/>
            <person name="Nolan M."/>
            <person name="Ohm R."/>
            <person name="Pangilinan J."/>
            <person name="Park H.-J."/>
            <person name="Ramirez L."/>
            <person name="Alfaro M."/>
            <person name="Sun H."/>
            <person name="Tritt A."/>
            <person name="Yoshinaga Y."/>
            <person name="Zwiers L.-H."/>
            <person name="Turgeon B.G."/>
            <person name="Goodwin S.B."/>
            <person name="Spatafora J.W."/>
            <person name="Crous P.W."/>
            <person name="Grigoriev I.V."/>
        </authorList>
    </citation>
    <scope>NUCLEOTIDE SEQUENCE</scope>
    <source>
        <strain evidence="7">P77</strain>
    </source>
</reference>
<proteinExistence type="inferred from homology"/>
<dbReference type="OrthoDB" id="2219495at2759"/>
<dbReference type="Gene3D" id="3.50.50.60">
    <property type="entry name" value="FAD/NAD(P)-binding domain"/>
    <property type="match status" value="1"/>
</dbReference>
<name>A0A6A5KG40_9PLEO</name>
<dbReference type="Proteomes" id="UP000800040">
    <property type="component" value="Unassembled WGS sequence"/>
</dbReference>
<evidence type="ECO:0000256" key="4">
    <source>
        <dbReference type="ARBA" id="ARBA00022827"/>
    </source>
</evidence>
<evidence type="ECO:0000313" key="7">
    <source>
        <dbReference type="EMBL" id="KAF1834577.1"/>
    </source>
</evidence>
<comment type="similarity">
    <text evidence="2">Belongs to the MSOX/MTOX family.</text>
</comment>
<keyword evidence="4" id="KW-0274">FAD</keyword>
<evidence type="ECO:0000256" key="2">
    <source>
        <dbReference type="ARBA" id="ARBA00010989"/>
    </source>
</evidence>
<dbReference type="GO" id="GO:0008115">
    <property type="term" value="F:sarcosine oxidase activity"/>
    <property type="evidence" value="ECO:0007669"/>
    <property type="project" value="TreeGrafter"/>
</dbReference>
<dbReference type="SUPFAM" id="SSF51905">
    <property type="entry name" value="FAD/NAD(P)-binding domain"/>
    <property type="match status" value="1"/>
</dbReference>
<dbReference type="InterPro" id="IPR045170">
    <property type="entry name" value="MTOX"/>
</dbReference>
<keyword evidence="5" id="KW-0560">Oxidoreductase</keyword>
<dbReference type="PANTHER" id="PTHR10961:SF26">
    <property type="entry name" value="L-SACCHAROPINE OXIDASE"/>
    <property type="match status" value="1"/>
</dbReference>
<protein>
    <submittedName>
        <fullName evidence="7">FAD dependent oxidoreductase</fullName>
    </submittedName>
</protein>
<feature type="domain" description="FAD dependent oxidoreductase" evidence="6">
    <location>
        <begin position="9"/>
        <end position="383"/>
    </location>
</feature>
<evidence type="ECO:0000256" key="1">
    <source>
        <dbReference type="ARBA" id="ARBA00001974"/>
    </source>
</evidence>
<keyword evidence="3" id="KW-0285">Flavoprotein</keyword>
<comment type="cofactor">
    <cofactor evidence="1">
        <name>FAD</name>
        <dbReference type="ChEBI" id="CHEBI:57692"/>
    </cofactor>
</comment>
<dbReference type="InterPro" id="IPR006076">
    <property type="entry name" value="FAD-dep_OxRdtase"/>
</dbReference>
<dbReference type="GO" id="GO:0050660">
    <property type="term" value="F:flavin adenine dinucleotide binding"/>
    <property type="evidence" value="ECO:0007669"/>
    <property type="project" value="InterPro"/>
</dbReference>
<dbReference type="InterPro" id="IPR036188">
    <property type="entry name" value="FAD/NAD-bd_sf"/>
</dbReference>
<evidence type="ECO:0000256" key="5">
    <source>
        <dbReference type="ARBA" id="ARBA00023002"/>
    </source>
</evidence>
<evidence type="ECO:0000259" key="6">
    <source>
        <dbReference type="Pfam" id="PF01266"/>
    </source>
</evidence>
<dbReference type="Gene3D" id="3.30.9.10">
    <property type="entry name" value="D-Amino Acid Oxidase, subunit A, domain 2"/>
    <property type="match status" value="1"/>
</dbReference>
<dbReference type="EMBL" id="ML975300">
    <property type="protein sequence ID" value="KAF1834577.1"/>
    <property type="molecule type" value="Genomic_DNA"/>
</dbReference>
<dbReference type="GO" id="GO:0051698">
    <property type="term" value="F:saccharopine oxidase activity"/>
    <property type="evidence" value="ECO:0007669"/>
    <property type="project" value="TreeGrafter"/>
</dbReference>
<evidence type="ECO:0000256" key="3">
    <source>
        <dbReference type="ARBA" id="ARBA00022630"/>
    </source>
</evidence>